<gene>
    <name evidence="1" type="ORF">Tci_043898</name>
</gene>
<reference evidence="1" key="1">
    <citation type="journal article" date="2019" name="Sci. Rep.">
        <title>Draft genome of Tanacetum cinerariifolium, the natural source of mosquito coil.</title>
        <authorList>
            <person name="Yamashiro T."/>
            <person name="Shiraishi A."/>
            <person name="Satake H."/>
            <person name="Nakayama K."/>
        </authorList>
    </citation>
    <scope>NUCLEOTIDE SEQUENCE</scope>
</reference>
<dbReference type="EMBL" id="BKCJ010006394">
    <property type="protein sequence ID" value="GEU71920.1"/>
    <property type="molecule type" value="Genomic_DNA"/>
</dbReference>
<dbReference type="AlphaFoldDB" id="A0A6L2MDY8"/>
<name>A0A6L2MDY8_TANCI</name>
<evidence type="ECO:0000313" key="1">
    <source>
        <dbReference type="EMBL" id="GEU71920.1"/>
    </source>
</evidence>
<accession>A0A6L2MDY8</accession>
<comment type="caution">
    <text evidence="1">The sequence shown here is derived from an EMBL/GenBank/DDBJ whole genome shotgun (WGS) entry which is preliminary data.</text>
</comment>
<protein>
    <submittedName>
        <fullName evidence="1">Nucleotide-binding alpha-beta plait domain-containing protein</fullName>
    </submittedName>
</protein>
<organism evidence="1">
    <name type="scientific">Tanacetum cinerariifolium</name>
    <name type="common">Dalmatian daisy</name>
    <name type="synonym">Chrysanthemum cinerariifolium</name>
    <dbReference type="NCBI Taxonomy" id="118510"/>
    <lineage>
        <taxon>Eukaryota</taxon>
        <taxon>Viridiplantae</taxon>
        <taxon>Streptophyta</taxon>
        <taxon>Embryophyta</taxon>
        <taxon>Tracheophyta</taxon>
        <taxon>Spermatophyta</taxon>
        <taxon>Magnoliopsida</taxon>
        <taxon>eudicotyledons</taxon>
        <taxon>Gunneridae</taxon>
        <taxon>Pentapetalae</taxon>
        <taxon>asterids</taxon>
        <taxon>campanulids</taxon>
        <taxon>Asterales</taxon>
        <taxon>Asteraceae</taxon>
        <taxon>Asteroideae</taxon>
        <taxon>Anthemideae</taxon>
        <taxon>Anthemidinae</taxon>
        <taxon>Tanacetum</taxon>
    </lineage>
</organism>
<sequence>MKDHNGSLTGVAVIDFIKKSDIRQALKIAREDLQCVAFRSKNDPRALSQPTAYFTKFGVVENAGFIHSQDGTYTRCCVVRMVSVDSVAAILEKARHFIDKRGTSLFIVNSLKSNFIHYARVFYLLCIHVLSTRVLVKNMADNKKSDLPNISTA</sequence>
<proteinExistence type="predicted"/>